<dbReference type="EMBL" id="BAABBN010000007">
    <property type="protein sequence ID" value="GAA3924586.1"/>
    <property type="molecule type" value="Genomic_DNA"/>
</dbReference>
<dbReference type="InterPro" id="IPR003959">
    <property type="entry name" value="ATPase_AAA_core"/>
</dbReference>
<proteinExistence type="predicted"/>
<feature type="compositionally biased region" description="Polar residues" evidence="1">
    <location>
        <begin position="1"/>
        <end position="16"/>
    </location>
</feature>
<evidence type="ECO:0000256" key="1">
    <source>
        <dbReference type="SAM" id="MobiDB-lite"/>
    </source>
</evidence>
<feature type="region of interest" description="Disordered" evidence="1">
    <location>
        <begin position="1"/>
        <end position="22"/>
    </location>
</feature>
<gene>
    <name evidence="5" type="ORF">GCM10022277_20540</name>
</gene>
<feature type="domain" description="DUF7902" evidence="4">
    <location>
        <begin position="626"/>
        <end position="709"/>
    </location>
</feature>
<evidence type="ECO:0000259" key="4">
    <source>
        <dbReference type="Pfam" id="PF25472"/>
    </source>
</evidence>
<evidence type="ECO:0000259" key="2">
    <source>
        <dbReference type="Pfam" id="PF00004"/>
    </source>
</evidence>
<comment type="caution">
    <text evidence="5">The sequence shown here is derived from an EMBL/GenBank/DDBJ whole genome shotgun (WGS) entry which is preliminary data.</text>
</comment>
<dbReference type="Proteomes" id="UP001501565">
    <property type="component" value="Unassembled WGS sequence"/>
</dbReference>
<sequence length="1798" mass="203036">MVQQDQSTEQNASESGAGSHVENAVASGGAYEVIRKRLTDQGKQLSQLTRTLNESRLEEFGSSDMSVVSRVRVRTENNSVARDMVQVGDYLLFGYNVFLGLKKETRIDDVFSLFRLQQDGESYELESVDIGTSFLAQASFVNDFDELYRYYKHTKLVQLTVQKGKLLAGFQIGERLEDIRVFRWSVSADGKDVNYIDNRGERDIQLPPAYDFEWVETTREDVVNGRHPHVNILDKVFVETVGGDLTIKIEDNTEDGLGVYRESVDDATQSLDDARFLYAELGGLILLRILPYREETWRYLIFNTLTEDVLRVDAIGQSCVQLPEDHGIIFPGGYYLQTGEFKTFDQESVSSDSGGLKFKRIIKSPNGEDVLYVFYEPDEGLFGLFAYNLISKELQNPIYGHGYALSEDGKLVVFSAESEPTRVHPMQIWQTPFVSQDFASRAEVSQTFFGRIGNAALVRGVSDLYSICRLIENQSVSSRMYEELSRSAAKIFDAHYWIGDYQPPKAEASVSEISVSDVLKEITSTSELVIDEFEKVESIRRQSQQAMTEAEAKQSEILQSLRPENWEIAEDYVDALNQLRHQQGHLATIKGYRYIDVARIETLGEQVVEAQAKLSEQTVEFLSDEKALEPYLAKIDNLNAEVEKAETIASLTPLIETIESTASGLDLLSELMASLKVDDATVRTRIIDAISEVYSKLNQSKANARHKQKGLGSEEAIAQFSAQFKLFSQSITNALGMATTPERCDEQLSRLLVQLEELESQFSEFDQFLSDIMAKREEIYESFESHKQQLLDERQRKAQSVTDAADRILASIERRSLKFTDADELNTYFASDALVIKTREMVARLRELDSAVKADDVESRFKSIQEQALRALRDKTDIYEEGGNVIKLGPRHRFSVNTQELDLTIIPRNGELNVHLTGTDYFEELTRTELLDLRPYWDMTLESETPEVYRAEYLAALILDAADKEEDELSVSALHDALLDDDRLLKLVRTYATPRYKEGYERGVHDHDATLLLKQLIPALDSADLLKFDPLSRGLAQIFWANIQHLDRHADEHLLAIKQRMDTWHERAQSAANMLTIFNNPRANALLIAEIQTGLSQFIAHFPIDVTERAIARAAEYLVAELSRERVDFITSKYAQALVDELKRTLDDVSWRKYQGSLDRLKGKVAERWNLSASWLTALVEGKGLAQFERYIPEAIALINADGRIERRPTEVDIELKVAGLLGDHPRIQNQQLGFALDEFLQRMDDHKHRVVKGYHDYLDLRQKIIEEEREGLRLDSFKPKPLSSFVRNRLINESYLPIIGDNLAKQMGTVGENKRTDLMGLLMMISPPGYGKTTLMEYVASRLGLIFMKINCPSLGHGVLSLDPEQAPDATARQELEKLNLGLEMGNNVMLYLDDIQHTDPEFLQKFISLCDGTRRIEGIWKGKTKTYDMRGKKFCVVMAGNPYTESGEAFKVPDMLANRADIYNLGDILGGMDEQFALSYIENSLTSNPVLAPLATREMEDLYKLVRLAKGENIATTDLSHQYSGAEVNEITGVLQKLFVVQDVLLKINQQYIASAAQDDTYRTEPSFKLQGSYRNMNKMSEKVSAVMNEDELMQMISDHYLGESQLLTSGAEENLLKLAELRGNMTPQEEARWNQIKKDFQRNKSMGGDDADVGTKVVGQLVDLVDGVKQLATTAEAANETTAEQVLTDSLSGITKSLNQIGQVIADYQPATASEPSQPQQIEVVAHSDPDVDKLLRVLIVTMRKGIFPLIREMNKRSDQNMNAFAKMQEVSDQLVQLESELTGKSVSSIEGPDH</sequence>
<dbReference type="SUPFAM" id="SSF52540">
    <property type="entry name" value="P-loop containing nucleoside triphosphate hydrolases"/>
    <property type="match status" value="1"/>
</dbReference>
<feature type="domain" description="ATPase AAA-type core" evidence="2">
    <location>
        <begin position="1324"/>
        <end position="1359"/>
    </location>
</feature>
<evidence type="ECO:0000259" key="3">
    <source>
        <dbReference type="Pfam" id="PF12458"/>
    </source>
</evidence>
<reference evidence="6" key="1">
    <citation type="journal article" date="2019" name="Int. J. Syst. Evol. Microbiol.">
        <title>The Global Catalogue of Microorganisms (GCM) 10K type strain sequencing project: providing services to taxonomists for standard genome sequencing and annotation.</title>
        <authorList>
            <consortium name="The Broad Institute Genomics Platform"/>
            <consortium name="The Broad Institute Genome Sequencing Center for Infectious Disease"/>
            <person name="Wu L."/>
            <person name="Ma J."/>
        </authorList>
    </citation>
    <scope>NUCLEOTIDE SEQUENCE [LARGE SCALE GENOMIC DNA]</scope>
    <source>
        <strain evidence="6">JCM 17551</strain>
    </source>
</reference>
<dbReference type="InterPro" id="IPR057224">
    <property type="entry name" value="DUF7902"/>
</dbReference>
<feature type="domain" description="DUF3686" evidence="3">
    <location>
        <begin position="45"/>
        <end position="496"/>
    </location>
</feature>
<evidence type="ECO:0000313" key="6">
    <source>
        <dbReference type="Proteomes" id="UP001501565"/>
    </source>
</evidence>
<dbReference type="InterPro" id="IPR027417">
    <property type="entry name" value="P-loop_NTPase"/>
</dbReference>
<evidence type="ECO:0000313" key="5">
    <source>
        <dbReference type="EMBL" id="GAA3924586.1"/>
    </source>
</evidence>
<dbReference type="RefSeq" id="WP_344798235.1">
    <property type="nucleotide sequence ID" value="NZ_BAABBN010000007.1"/>
</dbReference>
<protein>
    <submittedName>
        <fullName evidence="5">DNA repair ATPase</fullName>
    </submittedName>
</protein>
<accession>A0ABP7MKN8</accession>
<dbReference type="Pfam" id="PF25472">
    <property type="entry name" value="DUF7902"/>
    <property type="match status" value="1"/>
</dbReference>
<dbReference type="Gene3D" id="3.40.50.300">
    <property type="entry name" value="P-loop containing nucleotide triphosphate hydrolases"/>
    <property type="match status" value="1"/>
</dbReference>
<organism evidence="5 6">
    <name type="scientific">Litoribacillus peritrichatus</name>
    <dbReference type="NCBI Taxonomy" id="718191"/>
    <lineage>
        <taxon>Bacteria</taxon>
        <taxon>Pseudomonadati</taxon>
        <taxon>Pseudomonadota</taxon>
        <taxon>Gammaproteobacteria</taxon>
        <taxon>Oceanospirillales</taxon>
        <taxon>Oceanospirillaceae</taxon>
        <taxon>Litoribacillus</taxon>
    </lineage>
</organism>
<dbReference type="InterPro" id="IPR020958">
    <property type="entry name" value="DUF3686"/>
</dbReference>
<name>A0ABP7MKN8_9GAMM</name>
<dbReference type="Pfam" id="PF12458">
    <property type="entry name" value="DUF3686"/>
    <property type="match status" value="1"/>
</dbReference>
<keyword evidence="6" id="KW-1185">Reference proteome</keyword>
<dbReference type="Pfam" id="PF00004">
    <property type="entry name" value="AAA"/>
    <property type="match status" value="1"/>
</dbReference>